<proteinExistence type="predicted"/>
<reference evidence="1" key="1">
    <citation type="submission" date="2018-02" db="EMBL/GenBank/DDBJ databases">
        <title>Rhizophora mucronata_Transcriptome.</title>
        <authorList>
            <person name="Meera S.P."/>
            <person name="Sreeshan A."/>
            <person name="Augustine A."/>
        </authorList>
    </citation>
    <scope>NUCLEOTIDE SEQUENCE</scope>
    <source>
        <tissue evidence="1">Leaf</tissue>
    </source>
</reference>
<dbReference type="AlphaFoldDB" id="A0A2P2PLX9"/>
<sequence length="41" mass="4925">MCLYLIPLFPKSNEARRKNKENQPAKVNTLSKFYNFLDFNM</sequence>
<accession>A0A2P2PLX9</accession>
<dbReference type="EMBL" id="GGEC01075272">
    <property type="protein sequence ID" value="MBX55756.1"/>
    <property type="molecule type" value="Transcribed_RNA"/>
</dbReference>
<organism evidence="1">
    <name type="scientific">Rhizophora mucronata</name>
    <name type="common">Asiatic mangrove</name>
    <dbReference type="NCBI Taxonomy" id="61149"/>
    <lineage>
        <taxon>Eukaryota</taxon>
        <taxon>Viridiplantae</taxon>
        <taxon>Streptophyta</taxon>
        <taxon>Embryophyta</taxon>
        <taxon>Tracheophyta</taxon>
        <taxon>Spermatophyta</taxon>
        <taxon>Magnoliopsida</taxon>
        <taxon>eudicotyledons</taxon>
        <taxon>Gunneridae</taxon>
        <taxon>Pentapetalae</taxon>
        <taxon>rosids</taxon>
        <taxon>fabids</taxon>
        <taxon>Malpighiales</taxon>
        <taxon>Rhizophoraceae</taxon>
        <taxon>Rhizophora</taxon>
    </lineage>
</organism>
<name>A0A2P2PLX9_RHIMU</name>
<protein>
    <submittedName>
        <fullName evidence="1">Uncharacterized protein</fullName>
    </submittedName>
</protein>
<evidence type="ECO:0000313" key="1">
    <source>
        <dbReference type="EMBL" id="MBX55756.1"/>
    </source>
</evidence>